<organism evidence="1 2">
    <name type="scientific">Thecamonas trahens ATCC 50062</name>
    <dbReference type="NCBI Taxonomy" id="461836"/>
    <lineage>
        <taxon>Eukaryota</taxon>
        <taxon>Apusozoa</taxon>
        <taxon>Apusomonadida</taxon>
        <taxon>Apusomonadidae</taxon>
        <taxon>Thecamonas</taxon>
    </lineage>
</organism>
<dbReference type="Proteomes" id="UP000054408">
    <property type="component" value="Unassembled WGS sequence"/>
</dbReference>
<proteinExistence type="predicted"/>
<dbReference type="RefSeq" id="XP_013756084.1">
    <property type="nucleotide sequence ID" value="XM_013900630.1"/>
</dbReference>
<sequence length="207" mass="21164">MASADTPDALFLQWMLPTTMVGSYGGGAELCLPQTLATGVLAHDTLPSHVVADAAHAVGAGAVLAARIVVALLPDGDRWNVFAHGPVLRPRAAAGVPLQAHPKIGVYGLVPADGLILADDEAVTDDERMRWAGREALGAQADVHAHAVDGDAYGGLRVGSDMARMAPAGPDGGGDGWLAAWIAVVDDNPDFPVADATLWIGVPARCG</sequence>
<gene>
    <name evidence="1" type="ORF">AMSG_07607</name>
</gene>
<reference evidence="1 2" key="1">
    <citation type="submission" date="2010-05" db="EMBL/GenBank/DDBJ databases">
        <title>The Genome Sequence of Thecamonas trahens ATCC 50062.</title>
        <authorList>
            <consortium name="The Broad Institute Genome Sequencing Platform"/>
            <person name="Russ C."/>
            <person name="Cuomo C."/>
            <person name="Shea T."/>
            <person name="Young S.K."/>
            <person name="Zeng Q."/>
            <person name="Koehrsen M."/>
            <person name="Haas B."/>
            <person name="Borodovsky M."/>
            <person name="Guigo R."/>
            <person name="Alvarado L."/>
            <person name="Berlin A."/>
            <person name="Bochicchio J."/>
            <person name="Borenstein D."/>
            <person name="Chapman S."/>
            <person name="Chen Z."/>
            <person name="Freedman E."/>
            <person name="Gellesch M."/>
            <person name="Goldberg J."/>
            <person name="Griggs A."/>
            <person name="Gujja S."/>
            <person name="Heilman E."/>
            <person name="Heiman D."/>
            <person name="Hepburn T."/>
            <person name="Howarth C."/>
            <person name="Jen D."/>
            <person name="Larson L."/>
            <person name="Mehta T."/>
            <person name="Park D."/>
            <person name="Pearson M."/>
            <person name="Roberts A."/>
            <person name="Saif S."/>
            <person name="Shenoy N."/>
            <person name="Sisk P."/>
            <person name="Stolte C."/>
            <person name="Sykes S."/>
            <person name="Thomson T."/>
            <person name="Walk T."/>
            <person name="White J."/>
            <person name="Yandava C."/>
            <person name="Burger G."/>
            <person name="Gray M.W."/>
            <person name="Holland P.W.H."/>
            <person name="King N."/>
            <person name="Lang F.B.F."/>
            <person name="Roger A.J."/>
            <person name="Ruiz-Trillo I."/>
            <person name="Lander E."/>
            <person name="Nusbaum C."/>
        </authorList>
    </citation>
    <scope>NUCLEOTIDE SEQUENCE [LARGE SCALE GENOMIC DNA]</scope>
    <source>
        <strain evidence="1 2">ATCC 50062</strain>
    </source>
</reference>
<dbReference type="EMBL" id="GL349467">
    <property type="protein sequence ID" value="KNC51418.1"/>
    <property type="molecule type" value="Genomic_DNA"/>
</dbReference>
<accession>A0A0L0DJB5</accession>
<name>A0A0L0DJB5_THETB</name>
<dbReference type="GeneID" id="25566489"/>
<evidence type="ECO:0000313" key="1">
    <source>
        <dbReference type="EMBL" id="KNC51418.1"/>
    </source>
</evidence>
<dbReference type="AlphaFoldDB" id="A0A0L0DJB5"/>
<evidence type="ECO:0000313" key="2">
    <source>
        <dbReference type="Proteomes" id="UP000054408"/>
    </source>
</evidence>
<keyword evidence="2" id="KW-1185">Reference proteome</keyword>
<protein>
    <submittedName>
        <fullName evidence="1">Uncharacterized protein</fullName>
    </submittedName>
</protein>